<evidence type="ECO:0000256" key="1">
    <source>
        <dbReference type="ARBA" id="ARBA00022729"/>
    </source>
</evidence>
<accession>V4ANN0</accession>
<feature type="domain" description="Alpha-macroglobulin-like TED" evidence="3">
    <location>
        <begin position="1"/>
        <end position="237"/>
    </location>
</feature>
<keyword evidence="1" id="KW-0732">Signal</keyword>
<dbReference type="Gene3D" id="1.50.10.20">
    <property type="match status" value="1"/>
</dbReference>
<dbReference type="GO" id="GO:0005615">
    <property type="term" value="C:extracellular space"/>
    <property type="evidence" value="ECO:0007669"/>
    <property type="project" value="InterPro"/>
</dbReference>
<dbReference type="EMBL" id="KB201205">
    <property type="protein sequence ID" value="ESO98777.1"/>
    <property type="molecule type" value="Genomic_DNA"/>
</dbReference>
<dbReference type="GeneID" id="20248498"/>
<evidence type="ECO:0000256" key="2">
    <source>
        <dbReference type="ARBA" id="ARBA00022966"/>
    </source>
</evidence>
<dbReference type="OrthoDB" id="9998011at2759"/>
<dbReference type="HOGENOM" id="CLU_763508_0_0_1"/>
<dbReference type="InterPro" id="IPR036595">
    <property type="entry name" value="A-macroglobulin_rcpt-bd_sf"/>
</dbReference>
<dbReference type="Proteomes" id="UP000030746">
    <property type="component" value="Unassembled WGS sequence"/>
</dbReference>
<dbReference type="SUPFAM" id="SSF49410">
    <property type="entry name" value="Alpha-macroglobulin receptor domain"/>
    <property type="match status" value="1"/>
</dbReference>
<sequence length="363" mass="40239">MRYQRNDYSFSAFGDRDSSGSQWLTAYVVRTFSEARQYIYVDEKILEYAVNYLINNQNEDGTFNESGRVFSKALKGSSFDGNGLNAFTLIALSEAQQFVNNLNSMNKSIHQLETASETMTNIYNLAITAYALYVAGSTKSSTILQKLESIQITKDGMVYWEVVIEADRVQYYWNPPHKQSSPVNIETAAYILLTYSKMGEKEKGIPIMKWLLSQQNSNGGYSSTQDTVVAFQALSQFACLLHGGSYDITLNVFACRQNKTWNLSSSEESKWKTCETTDSIDIEASGTGSGIVMVGNTPMCLKLRLVKGEVVGKVKPGFVTITDYYNPENSVTVSYKSSIGENAPVCALCPQGVCGECKVAYHG</sequence>
<dbReference type="Gene3D" id="2.60.40.690">
    <property type="entry name" value="Alpha-macroglobulin, receptor-binding domain"/>
    <property type="match status" value="1"/>
</dbReference>
<dbReference type="OMA" id="WLTGQQS"/>
<dbReference type="CTD" id="20248498"/>
<name>V4ANN0_LOTGI</name>
<organism evidence="4 5">
    <name type="scientific">Lottia gigantea</name>
    <name type="common">Giant owl limpet</name>
    <dbReference type="NCBI Taxonomy" id="225164"/>
    <lineage>
        <taxon>Eukaryota</taxon>
        <taxon>Metazoa</taxon>
        <taxon>Spiralia</taxon>
        <taxon>Lophotrochozoa</taxon>
        <taxon>Mollusca</taxon>
        <taxon>Gastropoda</taxon>
        <taxon>Patellogastropoda</taxon>
        <taxon>Lottioidea</taxon>
        <taxon>Lottiidae</taxon>
        <taxon>Lottia</taxon>
    </lineage>
</organism>
<dbReference type="PANTHER" id="PTHR11412:SF136">
    <property type="entry name" value="CD109 ANTIGEN"/>
    <property type="match status" value="1"/>
</dbReference>
<dbReference type="KEGG" id="lgi:LOTGIDRAFT_231165"/>
<dbReference type="AlphaFoldDB" id="V4ANN0"/>
<protein>
    <recommendedName>
        <fullName evidence="3">Alpha-macroglobulin-like TED domain-containing protein</fullName>
    </recommendedName>
</protein>
<evidence type="ECO:0000313" key="4">
    <source>
        <dbReference type="EMBL" id="ESO98777.1"/>
    </source>
</evidence>
<dbReference type="Pfam" id="PF07678">
    <property type="entry name" value="TED_complement"/>
    <property type="match status" value="1"/>
</dbReference>
<dbReference type="STRING" id="225164.V4ANN0"/>
<keyword evidence="2" id="KW-0882">Thioester bond</keyword>
<keyword evidence="5" id="KW-1185">Reference proteome</keyword>
<proteinExistence type="predicted"/>
<dbReference type="InterPro" id="IPR008930">
    <property type="entry name" value="Terpenoid_cyclase/PrenylTrfase"/>
</dbReference>
<evidence type="ECO:0000259" key="3">
    <source>
        <dbReference type="Pfam" id="PF07678"/>
    </source>
</evidence>
<dbReference type="RefSeq" id="XP_009050414.1">
    <property type="nucleotide sequence ID" value="XM_009052166.1"/>
</dbReference>
<dbReference type="InterPro" id="IPR050473">
    <property type="entry name" value="A2M/Complement_sys"/>
</dbReference>
<dbReference type="SUPFAM" id="SSF48239">
    <property type="entry name" value="Terpenoid cyclases/Protein prenyltransferases"/>
    <property type="match status" value="1"/>
</dbReference>
<gene>
    <name evidence="4" type="ORF">LOTGIDRAFT_231165</name>
</gene>
<dbReference type="PANTHER" id="PTHR11412">
    <property type="entry name" value="MACROGLOBULIN / COMPLEMENT"/>
    <property type="match status" value="1"/>
</dbReference>
<reference evidence="4 5" key="1">
    <citation type="journal article" date="2013" name="Nature">
        <title>Insights into bilaterian evolution from three spiralian genomes.</title>
        <authorList>
            <person name="Simakov O."/>
            <person name="Marletaz F."/>
            <person name="Cho S.J."/>
            <person name="Edsinger-Gonzales E."/>
            <person name="Havlak P."/>
            <person name="Hellsten U."/>
            <person name="Kuo D.H."/>
            <person name="Larsson T."/>
            <person name="Lv J."/>
            <person name="Arendt D."/>
            <person name="Savage R."/>
            <person name="Osoegawa K."/>
            <person name="de Jong P."/>
            <person name="Grimwood J."/>
            <person name="Chapman J.A."/>
            <person name="Shapiro H."/>
            <person name="Aerts A."/>
            <person name="Otillar R.P."/>
            <person name="Terry A.Y."/>
            <person name="Boore J.L."/>
            <person name="Grigoriev I.V."/>
            <person name="Lindberg D.R."/>
            <person name="Seaver E.C."/>
            <person name="Weisblat D.A."/>
            <person name="Putnam N.H."/>
            <person name="Rokhsar D.S."/>
        </authorList>
    </citation>
    <scope>NUCLEOTIDE SEQUENCE [LARGE SCALE GENOMIC DNA]</scope>
</reference>
<dbReference type="InterPro" id="IPR011626">
    <property type="entry name" value="Alpha-macroglobulin_TED"/>
</dbReference>
<evidence type="ECO:0000313" key="5">
    <source>
        <dbReference type="Proteomes" id="UP000030746"/>
    </source>
</evidence>